<keyword evidence="2" id="KW-0812">Transmembrane</keyword>
<proteinExistence type="predicted"/>
<dbReference type="AlphaFoldDB" id="A0A4R3VG67"/>
<evidence type="ECO:0000256" key="2">
    <source>
        <dbReference type="SAM" id="Phobius"/>
    </source>
</evidence>
<organism evidence="3 4">
    <name type="scientific">Paracandidimonas soli</name>
    <dbReference type="NCBI Taxonomy" id="1917182"/>
    <lineage>
        <taxon>Bacteria</taxon>
        <taxon>Pseudomonadati</taxon>
        <taxon>Pseudomonadota</taxon>
        <taxon>Betaproteobacteria</taxon>
        <taxon>Burkholderiales</taxon>
        <taxon>Alcaligenaceae</taxon>
        <taxon>Paracandidimonas</taxon>
    </lineage>
</organism>
<evidence type="ECO:0000256" key="1">
    <source>
        <dbReference type="SAM" id="MobiDB-lite"/>
    </source>
</evidence>
<keyword evidence="4" id="KW-1185">Reference proteome</keyword>
<feature type="region of interest" description="Disordered" evidence="1">
    <location>
        <begin position="174"/>
        <end position="203"/>
    </location>
</feature>
<evidence type="ECO:0000313" key="4">
    <source>
        <dbReference type="Proteomes" id="UP000294692"/>
    </source>
</evidence>
<reference evidence="3 4" key="1">
    <citation type="submission" date="2019-03" db="EMBL/GenBank/DDBJ databases">
        <title>Genomic Encyclopedia of Type Strains, Phase IV (KMG-IV): sequencing the most valuable type-strain genomes for metagenomic binning, comparative biology and taxonomic classification.</title>
        <authorList>
            <person name="Goeker M."/>
        </authorList>
    </citation>
    <scope>NUCLEOTIDE SEQUENCE [LARGE SCALE GENOMIC DNA]</scope>
    <source>
        <strain evidence="3 4">DSM 100048</strain>
    </source>
</reference>
<accession>A0A4R3VG67</accession>
<feature type="transmembrane region" description="Helical" evidence="2">
    <location>
        <begin position="20"/>
        <end position="43"/>
    </location>
</feature>
<comment type="caution">
    <text evidence="3">The sequence shown here is derived from an EMBL/GenBank/DDBJ whole genome shotgun (WGS) entry which is preliminary data.</text>
</comment>
<protein>
    <submittedName>
        <fullName evidence="3">Uncharacterized protein</fullName>
    </submittedName>
</protein>
<name>A0A4R3VG67_9BURK</name>
<evidence type="ECO:0000313" key="3">
    <source>
        <dbReference type="EMBL" id="TCV02689.1"/>
    </source>
</evidence>
<keyword evidence="2" id="KW-1133">Transmembrane helix</keyword>
<sequence length="203" mass="22750">MNSETRPTIRQDRTLLRSTLLRLTATQKLLCAVGVLAVAWLWYVVAGRILAFGRSLDYDGLQAFGPQATALLKQYSPFFWWALVIALTLIIAYFLYGLVQSSQRAIRLRIVGTDTVRALARQLSPEGREVLLWAWRDRREPLRIGDLQRAHAELGAGRHGKIVQAREHAALLESPDAAPASMQEPATDAGTLLRPRQEPELRS</sequence>
<dbReference type="Proteomes" id="UP000294692">
    <property type="component" value="Unassembled WGS sequence"/>
</dbReference>
<keyword evidence="2" id="KW-0472">Membrane</keyword>
<gene>
    <name evidence="3" type="ORF">EV686_101145</name>
</gene>
<dbReference type="EMBL" id="SMBX01000001">
    <property type="protein sequence ID" value="TCV02689.1"/>
    <property type="molecule type" value="Genomic_DNA"/>
</dbReference>
<feature type="transmembrane region" description="Helical" evidence="2">
    <location>
        <begin position="78"/>
        <end position="99"/>
    </location>
</feature>
<dbReference type="RefSeq" id="WP_207901656.1">
    <property type="nucleotide sequence ID" value="NZ_JBEBWM010000079.1"/>
</dbReference>